<dbReference type="STRING" id="4540.A0A3L6QRX3"/>
<dbReference type="AlphaFoldDB" id="A0A3L6QRX3"/>
<dbReference type="PANTHER" id="PTHR32133">
    <property type="entry name" value="OS07G0120400 PROTEIN"/>
    <property type="match status" value="1"/>
</dbReference>
<dbReference type="EMBL" id="PQIB02000011">
    <property type="protein sequence ID" value="RLM86289.1"/>
    <property type="molecule type" value="Genomic_DNA"/>
</dbReference>
<accession>A0A3L6QRX3</accession>
<organism evidence="2 3">
    <name type="scientific">Panicum miliaceum</name>
    <name type="common">Proso millet</name>
    <name type="synonym">Broomcorn millet</name>
    <dbReference type="NCBI Taxonomy" id="4540"/>
    <lineage>
        <taxon>Eukaryota</taxon>
        <taxon>Viridiplantae</taxon>
        <taxon>Streptophyta</taxon>
        <taxon>Embryophyta</taxon>
        <taxon>Tracheophyta</taxon>
        <taxon>Spermatophyta</taxon>
        <taxon>Magnoliopsida</taxon>
        <taxon>Liliopsida</taxon>
        <taxon>Poales</taxon>
        <taxon>Poaceae</taxon>
        <taxon>PACMAD clade</taxon>
        <taxon>Panicoideae</taxon>
        <taxon>Panicodae</taxon>
        <taxon>Paniceae</taxon>
        <taxon>Panicinae</taxon>
        <taxon>Panicum</taxon>
        <taxon>Panicum sect. Panicum</taxon>
    </lineage>
</organism>
<protein>
    <submittedName>
        <fullName evidence="2">Uncharacterized protein</fullName>
    </submittedName>
</protein>
<dbReference type="PANTHER" id="PTHR32133:SF386">
    <property type="entry name" value="F-BOX DOMAIN-CONTAINING PROTEIN"/>
    <property type="match status" value="1"/>
</dbReference>
<keyword evidence="3" id="KW-1185">Reference proteome</keyword>
<proteinExistence type="predicted"/>
<comment type="caution">
    <text evidence="2">The sequence shown here is derived from an EMBL/GenBank/DDBJ whole genome shotgun (WGS) entry which is preliminary data.</text>
</comment>
<evidence type="ECO:0000256" key="1">
    <source>
        <dbReference type="SAM" id="MobiDB-lite"/>
    </source>
</evidence>
<feature type="region of interest" description="Disordered" evidence="1">
    <location>
        <begin position="12"/>
        <end position="58"/>
    </location>
</feature>
<evidence type="ECO:0000313" key="2">
    <source>
        <dbReference type="EMBL" id="RLM86289.1"/>
    </source>
</evidence>
<evidence type="ECO:0000313" key="3">
    <source>
        <dbReference type="Proteomes" id="UP000275267"/>
    </source>
</evidence>
<name>A0A3L6QRX3_PANMI</name>
<dbReference type="Proteomes" id="UP000275267">
    <property type="component" value="Unassembled WGS sequence"/>
</dbReference>
<dbReference type="OrthoDB" id="696320at2759"/>
<sequence>MMVSLLQSYEVDTRPLPPPACELHRGRARRPCSASSATSGPLAPSSPASSPRSPPPSAPFDSRAILHKYSYGCGHPDFAFVVWDPIMNERRELPRLPPGRPRCLCAAVAAGACDHLDCHRGPFVVVFVGTENDDMFTYVYSSQAASGVWSKPVSAKHPGFPVTVPVWRLERSALAGNAHYFVLENSDRILK</sequence>
<reference evidence="3" key="1">
    <citation type="journal article" date="2019" name="Nat. Commun.">
        <title>The genome of broomcorn millet.</title>
        <authorList>
            <person name="Zou C."/>
            <person name="Miki D."/>
            <person name="Li D."/>
            <person name="Tang Q."/>
            <person name="Xiao L."/>
            <person name="Rajput S."/>
            <person name="Deng P."/>
            <person name="Jia W."/>
            <person name="Huang R."/>
            <person name="Zhang M."/>
            <person name="Sun Y."/>
            <person name="Hu J."/>
            <person name="Fu X."/>
            <person name="Schnable P.S."/>
            <person name="Li F."/>
            <person name="Zhang H."/>
            <person name="Feng B."/>
            <person name="Zhu X."/>
            <person name="Liu R."/>
            <person name="Schnable J.C."/>
            <person name="Zhu J.-K."/>
            <person name="Zhang H."/>
        </authorList>
    </citation>
    <scope>NUCLEOTIDE SEQUENCE [LARGE SCALE GENOMIC DNA]</scope>
</reference>
<feature type="compositionally biased region" description="Low complexity" evidence="1">
    <location>
        <begin position="33"/>
        <end position="51"/>
    </location>
</feature>
<gene>
    <name evidence="2" type="ORF">C2845_PM04G02540</name>
</gene>